<dbReference type="PANTHER" id="PTHR30371">
    <property type="entry name" value="SEC-INDEPENDENT PROTEIN TRANSLOCASE PROTEIN TATC"/>
    <property type="match status" value="1"/>
</dbReference>
<organism evidence="6 7">
    <name type="scientific">Algicella marina</name>
    <dbReference type="NCBI Taxonomy" id="2683284"/>
    <lineage>
        <taxon>Bacteria</taxon>
        <taxon>Pseudomonadati</taxon>
        <taxon>Pseudomonadota</taxon>
        <taxon>Alphaproteobacteria</taxon>
        <taxon>Rhodobacterales</taxon>
        <taxon>Paracoccaceae</taxon>
        <taxon>Algicella</taxon>
    </lineage>
</organism>
<evidence type="ECO:0000313" key="6">
    <source>
        <dbReference type="EMBL" id="QHQ34645.1"/>
    </source>
</evidence>
<comment type="subcellular location">
    <subcellularLocation>
        <location evidence="1">Membrane</location>
        <topology evidence="1">Multi-pass membrane protein</topology>
    </subcellularLocation>
</comment>
<dbReference type="GO" id="GO:0033281">
    <property type="term" value="C:TAT protein transport complex"/>
    <property type="evidence" value="ECO:0007669"/>
    <property type="project" value="TreeGrafter"/>
</dbReference>
<gene>
    <name evidence="6" type="ORF">GO499_05290</name>
</gene>
<dbReference type="Pfam" id="PF00902">
    <property type="entry name" value="TatC"/>
    <property type="match status" value="1"/>
</dbReference>
<feature type="transmembrane region" description="Helical" evidence="5">
    <location>
        <begin position="109"/>
        <end position="128"/>
    </location>
</feature>
<dbReference type="KEGG" id="amaq:GO499_05290"/>
<evidence type="ECO:0000256" key="4">
    <source>
        <dbReference type="ARBA" id="ARBA00023136"/>
    </source>
</evidence>
<sequence>MTRRRRQTRPDTMSAAHRDETGLFWQMFHIVAAFSFAGFVCFFAAQDVVPLLSAPLAEAMPNGQPRMVFTSVQDMFLLHTQVALAAGLLAAVPVIAFHSLSGEGAAGRFAVALLSLALFAAGLAYALSIHVPGEFREMIEFWPGLPDGPDFSMRDWTSYGLKIGMIMGLVFQLPLVIYAFVRRGLPADQSAQG</sequence>
<dbReference type="EMBL" id="CP046620">
    <property type="protein sequence ID" value="QHQ34645.1"/>
    <property type="molecule type" value="Genomic_DNA"/>
</dbReference>
<feature type="transmembrane region" description="Helical" evidence="5">
    <location>
        <begin position="21"/>
        <end position="45"/>
    </location>
</feature>
<evidence type="ECO:0000256" key="3">
    <source>
        <dbReference type="ARBA" id="ARBA00022989"/>
    </source>
</evidence>
<dbReference type="GO" id="GO:0043953">
    <property type="term" value="P:protein transport by the Tat complex"/>
    <property type="evidence" value="ECO:0007669"/>
    <property type="project" value="TreeGrafter"/>
</dbReference>
<dbReference type="PANTHER" id="PTHR30371:SF0">
    <property type="entry name" value="SEC-INDEPENDENT PROTEIN TRANSLOCASE PROTEIN TATC, CHLOROPLASTIC-RELATED"/>
    <property type="match status" value="1"/>
</dbReference>
<accession>A0A6P1SYP0</accession>
<feature type="transmembrane region" description="Helical" evidence="5">
    <location>
        <begin position="76"/>
        <end position="97"/>
    </location>
</feature>
<dbReference type="AlphaFoldDB" id="A0A6P1SYP0"/>
<keyword evidence="3 5" id="KW-1133">Transmembrane helix</keyword>
<keyword evidence="7" id="KW-1185">Reference proteome</keyword>
<proteinExistence type="predicted"/>
<feature type="transmembrane region" description="Helical" evidence="5">
    <location>
        <begin position="159"/>
        <end position="181"/>
    </location>
</feature>
<dbReference type="GO" id="GO:0009977">
    <property type="term" value="F:proton motive force dependent protein transmembrane transporter activity"/>
    <property type="evidence" value="ECO:0007669"/>
    <property type="project" value="TreeGrafter"/>
</dbReference>
<name>A0A6P1SYP0_9RHOB</name>
<protein>
    <submittedName>
        <fullName evidence="6">Uncharacterized protein</fullName>
    </submittedName>
</protein>
<dbReference type="GO" id="GO:0065002">
    <property type="term" value="P:intracellular protein transmembrane transport"/>
    <property type="evidence" value="ECO:0007669"/>
    <property type="project" value="TreeGrafter"/>
</dbReference>
<evidence type="ECO:0000256" key="1">
    <source>
        <dbReference type="ARBA" id="ARBA00004141"/>
    </source>
</evidence>
<dbReference type="Proteomes" id="UP000464495">
    <property type="component" value="Chromosome"/>
</dbReference>
<evidence type="ECO:0000313" key="7">
    <source>
        <dbReference type="Proteomes" id="UP000464495"/>
    </source>
</evidence>
<evidence type="ECO:0000256" key="2">
    <source>
        <dbReference type="ARBA" id="ARBA00022692"/>
    </source>
</evidence>
<keyword evidence="4 5" id="KW-0472">Membrane</keyword>
<keyword evidence="2 5" id="KW-0812">Transmembrane</keyword>
<reference evidence="6 7" key="1">
    <citation type="submission" date="2019-12" db="EMBL/GenBank/DDBJ databases">
        <title>Complete genome sequence of Algicella marina strain 9Alg 56(T) isolated from the red alga Tichocarpus crinitus.</title>
        <authorList>
            <person name="Kim S.-G."/>
            <person name="Nedashkovskaya O.I."/>
        </authorList>
    </citation>
    <scope>NUCLEOTIDE SEQUENCE [LARGE SCALE GENOMIC DNA]</scope>
    <source>
        <strain evidence="6 7">9Alg 56</strain>
    </source>
</reference>
<evidence type="ECO:0000256" key="5">
    <source>
        <dbReference type="SAM" id="Phobius"/>
    </source>
</evidence>
<dbReference type="InterPro" id="IPR002033">
    <property type="entry name" value="TatC"/>
</dbReference>